<feature type="transmembrane region" description="Helical" evidence="1">
    <location>
        <begin position="262"/>
        <end position="282"/>
    </location>
</feature>
<feature type="transmembrane region" description="Helical" evidence="1">
    <location>
        <begin position="80"/>
        <end position="101"/>
    </location>
</feature>
<evidence type="ECO:0000256" key="1">
    <source>
        <dbReference type="SAM" id="Phobius"/>
    </source>
</evidence>
<dbReference type="Pfam" id="PF12679">
    <property type="entry name" value="ABC2_membrane_2"/>
    <property type="match status" value="1"/>
</dbReference>
<dbReference type="GO" id="GO:0005886">
    <property type="term" value="C:plasma membrane"/>
    <property type="evidence" value="ECO:0007669"/>
    <property type="project" value="UniProtKB-SubCell"/>
</dbReference>
<keyword evidence="3" id="KW-1185">Reference proteome</keyword>
<sequence>MSMNRNGRNIAVPSVSSRVATVVLLESRLLSRSVTNWVLTAGVLSLVVGPIWRVLGSDIGSERVTPFLVLESGQSATARYWLETADLLVLLLPLIAFLYGYEAFPKERERGTLFILGSAPLTRRDVLIAKVAARVAWLAAAIGLGVLLSGIGLILLVGGFDPVGHLLAGLITIIFAGGLLTVGSSLSVYCSTRWACLTGIVFGYLGLEFAGALLLSRVSSLVVIHPFQAYVTLIAAPFDTMYPSLTASLSDGSVTEYSFGPFFTPSLALPVLVGWICGPVVLGHRRFRREVIGA</sequence>
<reference evidence="2 3" key="1">
    <citation type="submission" date="2017-09" db="EMBL/GenBank/DDBJ databases">
        <title>Genome sequences of Natrinema ejinorence JCM 13890T.</title>
        <authorList>
            <person name="Roh S.W."/>
            <person name="Kim Y.B."/>
            <person name="Kim J.Y."/>
        </authorList>
    </citation>
    <scope>NUCLEOTIDE SEQUENCE [LARGE SCALE GENOMIC DNA]</scope>
    <source>
        <strain evidence="2 3">JCM 13890</strain>
    </source>
</reference>
<dbReference type="GO" id="GO:0140359">
    <property type="term" value="F:ABC-type transporter activity"/>
    <property type="evidence" value="ECO:0007669"/>
    <property type="project" value="InterPro"/>
</dbReference>
<gene>
    <name evidence="2" type="ORF">CP557_17150</name>
</gene>
<evidence type="ECO:0008006" key="4">
    <source>
        <dbReference type="Google" id="ProtNLM"/>
    </source>
</evidence>
<feature type="transmembrane region" description="Helical" evidence="1">
    <location>
        <begin position="194"/>
        <end position="215"/>
    </location>
</feature>
<dbReference type="Proteomes" id="UP000219689">
    <property type="component" value="Unassembled WGS sequence"/>
</dbReference>
<evidence type="ECO:0000313" key="3">
    <source>
        <dbReference type="Proteomes" id="UP000219689"/>
    </source>
</evidence>
<organism evidence="2 3">
    <name type="scientific">Natrinema ejinorense</name>
    <dbReference type="NCBI Taxonomy" id="373386"/>
    <lineage>
        <taxon>Archaea</taxon>
        <taxon>Methanobacteriati</taxon>
        <taxon>Methanobacteriota</taxon>
        <taxon>Stenosarchaea group</taxon>
        <taxon>Halobacteria</taxon>
        <taxon>Halobacteriales</taxon>
        <taxon>Natrialbaceae</taxon>
        <taxon>Natrinema</taxon>
    </lineage>
</organism>
<feature type="transmembrane region" description="Helical" evidence="1">
    <location>
        <begin position="163"/>
        <end position="182"/>
    </location>
</feature>
<proteinExistence type="predicted"/>
<feature type="transmembrane region" description="Helical" evidence="1">
    <location>
        <begin position="131"/>
        <end position="157"/>
    </location>
</feature>
<name>A0A2A5QZB0_9EURY</name>
<dbReference type="AlphaFoldDB" id="A0A2A5QZB0"/>
<keyword evidence="1" id="KW-1133">Transmembrane helix</keyword>
<keyword evidence="1" id="KW-0472">Membrane</keyword>
<comment type="caution">
    <text evidence="2">The sequence shown here is derived from an EMBL/GenBank/DDBJ whole genome shotgun (WGS) entry which is preliminary data.</text>
</comment>
<dbReference type="EMBL" id="NXNI01000001">
    <property type="protein sequence ID" value="PCR92099.1"/>
    <property type="molecule type" value="Genomic_DNA"/>
</dbReference>
<evidence type="ECO:0000313" key="2">
    <source>
        <dbReference type="EMBL" id="PCR92099.1"/>
    </source>
</evidence>
<protein>
    <recommendedName>
        <fullName evidence="4">ABC transporter permease</fullName>
    </recommendedName>
</protein>
<feature type="transmembrane region" description="Helical" evidence="1">
    <location>
        <begin position="34"/>
        <end position="55"/>
    </location>
</feature>
<keyword evidence="1" id="KW-0812">Transmembrane</keyword>
<accession>A0A2A5QZB0</accession>